<dbReference type="Proteomes" id="UP001321760">
    <property type="component" value="Unassembled WGS sequence"/>
</dbReference>
<comment type="caution">
    <text evidence="1">The sequence shown here is derived from an EMBL/GenBank/DDBJ whole genome shotgun (WGS) entry which is preliminary data.</text>
</comment>
<keyword evidence="2" id="KW-1185">Reference proteome</keyword>
<accession>A0AAV9GP38</accession>
<reference evidence="1" key="2">
    <citation type="submission" date="2023-05" db="EMBL/GenBank/DDBJ databases">
        <authorList>
            <consortium name="Lawrence Berkeley National Laboratory"/>
            <person name="Steindorff A."/>
            <person name="Hensen N."/>
            <person name="Bonometti L."/>
            <person name="Westerberg I."/>
            <person name="Brannstrom I.O."/>
            <person name="Guillou S."/>
            <person name="Cros-Aarteil S."/>
            <person name="Calhoun S."/>
            <person name="Haridas S."/>
            <person name="Kuo A."/>
            <person name="Mondo S."/>
            <person name="Pangilinan J."/>
            <person name="Riley R."/>
            <person name="Labutti K."/>
            <person name="Andreopoulos B."/>
            <person name="Lipzen A."/>
            <person name="Chen C."/>
            <person name="Yanf M."/>
            <person name="Daum C."/>
            <person name="Ng V."/>
            <person name="Clum A."/>
            <person name="Ohm R."/>
            <person name="Martin F."/>
            <person name="Silar P."/>
            <person name="Natvig D."/>
            <person name="Lalanne C."/>
            <person name="Gautier V."/>
            <person name="Ament-Velasquez S.L."/>
            <person name="Kruys A."/>
            <person name="Hutchinson M.I."/>
            <person name="Powell A.J."/>
            <person name="Barry K."/>
            <person name="Miller A.N."/>
            <person name="Grigoriev I.V."/>
            <person name="Debuchy R."/>
            <person name="Gladieux P."/>
            <person name="Thoren M.H."/>
            <person name="Johannesson H."/>
        </authorList>
    </citation>
    <scope>NUCLEOTIDE SEQUENCE</scope>
    <source>
        <strain evidence="1">PSN243</strain>
    </source>
</reference>
<name>A0AAV9GP38_9PEZI</name>
<dbReference type="AlphaFoldDB" id="A0AAV9GP38"/>
<reference evidence="1" key="1">
    <citation type="journal article" date="2023" name="Mol. Phylogenet. Evol.">
        <title>Genome-scale phylogeny and comparative genomics of the fungal order Sordariales.</title>
        <authorList>
            <person name="Hensen N."/>
            <person name="Bonometti L."/>
            <person name="Westerberg I."/>
            <person name="Brannstrom I.O."/>
            <person name="Guillou S."/>
            <person name="Cros-Aarteil S."/>
            <person name="Calhoun S."/>
            <person name="Haridas S."/>
            <person name="Kuo A."/>
            <person name="Mondo S."/>
            <person name="Pangilinan J."/>
            <person name="Riley R."/>
            <person name="LaButti K."/>
            <person name="Andreopoulos B."/>
            <person name="Lipzen A."/>
            <person name="Chen C."/>
            <person name="Yan M."/>
            <person name="Daum C."/>
            <person name="Ng V."/>
            <person name="Clum A."/>
            <person name="Steindorff A."/>
            <person name="Ohm R.A."/>
            <person name="Martin F."/>
            <person name="Silar P."/>
            <person name="Natvig D.O."/>
            <person name="Lalanne C."/>
            <person name="Gautier V."/>
            <person name="Ament-Velasquez S.L."/>
            <person name="Kruys A."/>
            <person name="Hutchinson M.I."/>
            <person name="Powell A.J."/>
            <person name="Barry K."/>
            <person name="Miller A.N."/>
            <person name="Grigoriev I.V."/>
            <person name="Debuchy R."/>
            <person name="Gladieux P."/>
            <person name="Hiltunen Thoren M."/>
            <person name="Johannesson H."/>
        </authorList>
    </citation>
    <scope>NUCLEOTIDE SEQUENCE</scope>
    <source>
        <strain evidence="1">PSN243</strain>
    </source>
</reference>
<evidence type="ECO:0000313" key="2">
    <source>
        <dbReference type="Proteomes" id="UP001321760"/>
    </source>
</evidence>
<protein>
    <submittedName>
        <fullName evidence="1">Uncharacterized protein</fullName>
    </submittedName>
</protein>
<proteinExistence type="predicted"/>
<sequence length="70" mass="8361">MCDYEEFIFTCGHSTIRFQSYCHSARNAPLHQCFSVKRLKNIWDQNYPCDGCQAQMRQEAEAARRGHYRR</sequence>
<gene>
    <name evidence="1" type="ORF">QBC34DRAFT_98453</name>
</gene>
<evidence type="ECO:0000313" key="1">
    <source>
        <dbReference type="EMBL" id="KAK4449113.1"/>
    </source>
</evidence>
<dbReference type="EMBL" id="MU865939">
    <property type="protein sequence ID" value="KAK4449113.1"/>
    <property type="molecule type" value="Genomic_DNA"/>
</dbReference>
<organism evidence="1 2">
    <name type="scientific">Podospora aff. communis PSN243</name>
    <dbReference type="NCBI Taxonomy" id="3040156"/>
    <lineage>
        <taxon>Eukaryota</taxon>
        <taxon>Fungi</taxon>
        <taxon>Dikarya</taxon>
        <taxon>Ascomycota</taxon>
        <taxon>Pezizomycotina</taxon>
        <taxon>Sordariomycetes</taxon>
        <taxon>Sordariomycetidae</taxon>
        <taxon>Sordariales</taxon>
        <taxon>Podosporaceae</taxon>
        <taxon>Podospora</taxon>
    </lineage>
</organism>